<protein>
    <submittedName>
        <fullName evidence="6">Outer membrane scaffolding protein for murein synthesis, MipA/OmpV family</fullName>
    </submittedName>
</protein>
<evidence type="ECO:0000313" key="6">
    <source>
        <dbReference type="EMBL" id="SEL77611.1"/>
    </source>
</evidence>
<dbReference type="PANTHER" id="PTHR38776">
    <property type="entry name" value="MLTA-INTERACTING PROTEIN-RELATED"/>
    <property type="match status" value="1"/>
</dbReference>
<dbReference type="STRING" id="1036779.SAMN04515666_105279"/>
<keyword evidence="4" id="KW-0472">Membrane</keyword>
<name>A0A1H7SYC6_9HYPH</name>
<evidence type="ECO:0000256" key="5">
    <source>
        <dbReference type="ARBA" id="ARBA00023237"/>
    </source>
</evidence>
<evidence type="ECO:0000256" key="4">
    <source>
        <dbReference type="ARBA" id="ARBA00023136"/>
    </source>
</evidence>
<evidence type="ECO:0000256" key="1">
    <source>
        <dbReference type="ARBA" id="ARBA00004442"/>
    </source>
</evidence>
<dbReference type="Pfam" id="PF06629">
    <property type="entry name" value="MipA"/>
    <property type="match status" value="1"/>
</dbReference>
<accession>A0A1H7SYC6</accession>
<keyword evidence="7" id="KW-1185">Reference proteome</keyword>
<keyword evidence="3" id="KW-0732">Signal</keyword>
<gene>
    <name evidence="6" type="ORF">SAMN04515666_105279</name>
</gene>
<dbReference type="InterPro" id="IPR010583">
    <property type="entry name" value="MipA"/>
</dbReference>
<sequence length="296" mass="31822">MLSLVRHERPARGRRRHVAVLAGIAALLVLSNGVVRANDDDDDDDDDTKKILTDPTPAKGWIVTLGGSFQVGPKYDGANSAGPSFMPSLSWRRAGEPAGFSAPDDSLDYAIYDTDRFDVGVVGAYRSGRYSGSNIRLLGMRDVPWAIEAGVFAEYWVIPERLRTRVEVRQGFNGHHGVVADFSADWVERFGAFTFAVGPRASLGSASYMRRNFGVLPGEAALNGTISAYKPGAGAKSVGLASSLEYAWSPSFSTTLFARYDRLVGDAGNSPLVDRLGQRNQFSVGIGASYSFNIGG</sequence>
<evidence type="ECO:0000313" key="7">
    <source>
        <dbReference type="Proteomes" id="UP000199664"/>
    </source>
</evidence>
<keyword evidence="5" id="KW-0998">Cell outer membrane</keyword>
<evidence type="ECO:0000256" key="3">
    <source>
        <dbReference type="ARBA" id="ARBA00022729"/>
    </source>
</evidence>
<dbReference type="RefSeq" id="WP_091836622.1">
    <property type="nucleotide sequence ID" value="NZ_FOAN01000005.1"/>
</dbReference>
<dbReference type="GO" id="GO:0009279">
    <property type="term" value="C:cell outer membrane"/>
    <property type="evidence" value="ECO:0007669"/>
    <property type="project" value="UniProtKB-SubCell"/>
</dbReference>
<reference evidence="7" key="1">
    <citation type="submission" date="2016-10" db="EMBL/GenBank/DDBJ databases">
        <authorList>
            <person name="Varghese N."/>
            <person name="Submissions S."/>
        </authorList>
    </citation>
    <scope>NUCLEOTIDE SEQUENCE [LARGE SCALE GENOMIC DNA]</scope>
    <source>
        <strain evidence="7">LMG 26383,CCUG 61248,R- 45681</strain>
    </source>
</reference>
<evidence type="ECO:0000256" key="2">
    <source>
        <dbReference type="ARBA" id="ARBA00005722"/>
    </source>
</evidence>
<organism evidence="6 7">
    <name type="scientific">Bosea lupini</name>
    <dbReference type="NCBI Taxonomy" id="1036779"/>
    <lineage>
        <taxon>Bacteria</taxon>
        <taxon>Pseudomonadati</taxon>
        <taxon>Pseudomonadota</taxon>
        <taxon>Alphaproteobacteria</taxon>
        <taxon>Hyphomicrobiales</taxon>
        <taxon>Boseaceae</taxon>
        <taxon>Bosea</taxon>
    </lineage>
</organism>
<dbReference type="EMBL" id="FOAN01000005">
    <property type="protein sequence ID" value="SEL77611.1"/>
    <property type="molecule type" value="Genomic_DNA"/>
</dbReference>
<proteinExistence type="inferred from homology"/>
<comment type="similarity">
    <text evidence="2">Belongs to the MipA/OmpV family.</text>
</comment>
<dbReference type="PANTHER" id="PTHR38776:SF1">
    <property type="entry name" value="MLTA-INTERACTING PROTEIN-RELATED"/>
    <property type="match status" value="1"/>
</dbReference>
<dbReference type="OrthoDB" id="5462484at2"/>
<dbReference type="AlphaFoldDB" id="A0A1H7SYC6"/>
<dbReference type="Proteomes" id="UP000199664">
    <property type="component" value="Unassembled WGS sequence"/>
</dbReference>
<comment type="subcellular location">
    <subcellularLocation>
        <location evidence="1">Cell outer membrane</location>
    </subcellularLocation>
</comment>